<evidence type="ECO:0000313" key="3">
    <source>
        <dbReference type="Proteomes" id="UP000053279"/>
    </source>
</evidence>
<dbReference type="Proteomes" id="UP000053279">
    <property type="component" value="Unassembled WGS sequence"/>
</dbReference>
<reference evidence="2 3" key="1">
    <citation type="submission" date="2013-02" db="EMBL/GenBank/DDBJ databases">
        <title>Insights into archaeal evolution and symbiosis from the genomes of a Nanoarchaeon and its crenarchaeal host from Yellowstone National Park.</title>
        <authorList>
            <person name="Podar M."/>
            <person name="Makarova K.S."/>
            <person name="Graham D.E."/>
            <person name="Wolf Y.I."/>
            <person name="Koonin E.V."/>
            <person name="Reysenbach A.-L."/>
        </authorList>
    </citation>
    <scope>NUCLEOTIDE SEQUENCE [LARGE SCALE GENOMIC DNA]</scope>
</reference>
<feature type="transmembrane region" description="Helical" evidence="1">
    <location>
        <begin position="12"/>
        <end position="35"/>
    </location>
</feature>
<protein>
    <submittedName>
        <fullName evidence="2">Uncharacterized protein</fullName>
    </submittedName>
</protein>
<dbReference type="AlphaFoldDB" id="R1E5R8"/>
<dbReference type="EMBL" id="APJZ01000001">
    <property type="protein sequence ID" value="EOD42747.1"/>
    <property type="molecule type" value="Genomic_DNA"/>
</dbReference>
<keyword evidence="1" id="KW-0812">Transmembrane</keyword>
<comment type="caution">
    <text evidence="2">The sequence shown here is derived from an EMBL/GenBank/DDBJ whole genome shotgun (WGS) entry which is preliminary data.</text>
</comment>
<evidence type="ECO:0000256" key="1">
    <source>
        <dbReference type="SAM" id="Phobius"/>
    </source>
</evidence>
<keyword evidence="1" id="KW-0472">Membrane</keyword>
<name>R1E5R8_NANST</name>
<keyword evidence="1" id="KW-1133">Transmembrane helix</keyword>
<evidence type="ECO:0000313" key="2">
    <source>
        <dbReference type="EMBL" id="EOD42747.1"/>
    </source>
</evidence>
<sequence length="133" mass="14046">MVKRTQSLPLNTIILAIIAIIVLVFLILIFTGGIGKFVTQTNQVSGANQTASAQCSEYASQIQTQMGTATDPNAQLQMLASSQYVTSGCSTTYQYSFTLYNGSEVVCGLGSSYSLQISNGNGNSISIPGCELK</sequence>
<proteinExistence type="predicted"/>
<accession>R1E5R8</accession>
<keyword evidence="3" id="KW-1185">Reference proteome</keyword>
<organism evidence="2 3">
    <name type="scientific">Nanobsidianus stetteri</name>
    <dbReference type="NCBI Taxonomy" id="1294122"/>
    <lineage>
        <taxon>Archaea</taxon>
        <taxon>Nanobdellota</taxon>
        <taxon>Candidatus Nanoarchaeia</taxon>
        <taxon>Nanoarchaeales</taxon>
        <taxon>Nanopusillaceae</taxon>
        <taxon>Candidatus Nanobsidianus</taxon>
    </lineage>
</organism>
<gene>
    <name evidence="2" type="ORF">Nst1_086</name>
</gene>